<dbReference type="SMART" id="SM00257">
    <property type="entry name" value="LysM"/>
    <property type="match status" value="5"/>
</dbReference>
<proteinExistence type="inferred from homology"/>
<evidence type="ECO:0000313" key="8">
    <source>
        <dbReference type="EMBL" id="CAK7212946.1"/>
    </source>
</evidence>
<dbReference type="InterPro" id="IPR036779">
    <property type="entry name" value="LysM_dom_sf"/>
</dbReference>
<dbReference type="PANTHER" id="PTHR34997">
    <property type="entry name" value="AM15"/>
    <property type="match status" value="1"/>
</dbReference>
<feature type="region of interest" description="Disordered" evidence="5">
    <location>
        <begin position="236"/>
        <end position="274"/>
    </location>
</feature>
<feature type="chain" id="PRO_5046924800" description="LysM domain-containing protein" evidence="6">
    <location>
        <begin position="24"/>
        <end position="578"/>
    </location>
</feature>
<gene>
    <name evidence="8" type="ORF">SCUCBS95973_001632</name>
</gene>
<comment type="similarity">
    <text evidence="4">Belongs to the secreted LysM effector family.</text>
</comment>
<organism evidence="8 9">
    <name type="scientific">Sporothrix curviconia</name>
    <dbReference type="NCBI Taxonomy" id="1260050"/>
    <lineage>
        <taxon>Eukaryota</taxon>
        <taxon>Fungi</taxon>
        <taxon>Dikarya</taxon>
        <taxon>Ascomycota</taxon>
        <taxon>Pezizomycotina</taxon>
        <taxon>Sordariomycetes</taxon>
        <taxon>Sordariomycetidae</taxon>
        <taxon>Ophiostomatales</taxon>
        <taxon>Ophiostomataceae</taxon>
        <taxon>Sporothrix</taxon>
    </lineage>
</organism>
<comment type="caution">
    <text evidence="8">The sequence shown here is derived from an EMBL/GenBank/DDBJ whole genome shotgun (WGS) entry which is preliminary data.</text>
</comment>
<accession>A0ABP0B0V4</accession>
<feature type="domain" description="LysM" evidence="7">
    <location>
        <begin position="282"/>
        <end position="328"/>
    </location>
</feature>
<protein>
    <recommendedName>
        <fullName evidence="7">LysM domain-containing protein</fullName>
    </recommendedName>
</protein>
<feature type="signal peptide" evidence="6">
    <location>
        <begin position="1"/>
        <end position="23"/>
    </location>
</feature>
<dbReference type="EMBL" id="CAWUHB010000006">
    <property type="protein sequence ID" value="CAK7212946.1"/>
    <property type="molecule type" value="Genomic_DNA"/>
</dbReference>
<evidence type="ECO:0000256" key="3">
    <source>
        <dbReference type="ARBA" id="ARBA00023026"/>
    </source>
</evidence>
<evidence type="ECO:0000256" key="4">
    <source>
        <dbReference type="ARBA" id="ARBA00044955"/>
    </source>
</evidence>
<dbReference type="SUPFAM" id="SSF54106">
    <property type="entry name" value="LysM domain"/>
    <property type="match status" value="5"/>
</dbReference>
<dbReference type="CDD" id="cd00118">
    <property type="entry name" value="LysM"/>
    <property type="match status" value="5"/>
</dbReference>
<evidence type="ECO:0000259" key="7">
    <source>
        <dbReference type="PROSITE" id="PS51782"/>
    </source>
</evidence>
<keyword evidence="2 6" id="KW-0732">Signal</keyword>
<name>A0ABP0B0V4_9PEZI</name>
<evidence type="ECO:0000256" key="2">
    <source>
        <dbReference type="ARBA" id="ARBA00022729"/>
    </source>
</evidence>
<feature type="domain" description="LysM" evidence="7">
    <location>
        <begin position="369"/>
        <end position="415"/>
    </location>
</feature>
<dbReference type="Proteomes" id="UP001642405">
    <property type="component" value="Unassembled WGS sequence"/>
</dbReference>
<dbReference type="PANTHER" id="PTHR34997:SF2">
    <property type="entry name" value="LYSM DOMAIN-CONTAINING PROTEIN-RELATED"/>
    <property type="match status" value="1"/>
</dbReference>
<keyword evidence="1" id="KW-0147">Chitin-binding</keyword>
<keyword evidence="3" id="KW-0843">Virulence</keyword>
<sequence>MGRVSVLTLALGFLGTTPALVTAAAVRAAAGPARVPAAAALAARSVDCVFSVSATVNITCLTFASEWDLTLAQFEELNPNATCPTLDSEGPYCVIGTVAGDGASSASATTVGPQRSVATLSYTLPTGTVVVTSTDISFPPIPTTTSTTTSTTATSTTTIAATSTTVLPHPTQTGLTADCTIFHEVVKGDTCPSIETQFGITADEFFAWNPAITTNCIDLFVNYYVCVGVAGAASTSMSTSAPTTAETTTSTSTSVPTTAKTTTTAASAPSPTQPGTISTCTTYHLVVSGDTCAAIESAAGITSTQFFEWNTGIDTTCDNIYLGYYVCVGVAGSTTSPTTATTTTTTIPTTTAVAAPSPTQPGTISTCTTYHLVVSGDTCAAIESAAGITSTQFFEWNTGIDTTCDNIYLGYYVCIGVTGSATTSTKPTATTTAAAAPSPTQPGTVSTCTAYHLVVSGDTCAAIESAAGITSAQFLTWNTGIDSTCDNIYLGYYVCIGVGSTATTTKVTATTTAVAAPSPTQPGTISTCKTYHLVVSGDTCAAIESAAGITSAQFLTWNTDIDTNCDNIYLGYYVCIGV</sequence>
<feature type="compositionally biased region" description="Low complexity" evidence="5">
    <location>
        <begin position="236"/>
        <end position="270"/>
    </location>
</feature>
<dbReference type="InterPro" id="IPR018392">
    <property type="entry name" value="LysM"/>
</dbReference>
<feature type="domain" description="LysM" evidence="7">
    <location>
        <begin position="530"/>
        <end position="576"/>
    </location>
</feature>
<feature type="domain" description="LysM" evidence="7">
    <location>
        <begin position="181"/>
        <end position="227"/>
    </location>
</feature>
<evidence type="ECO:0000256" key="5">
    <source>
        <dbReference type="SAM" id="MobiDB-lite"/>
    </source>
</evidence>
<dbReference type="Gene3D" id="3.10.350.10">
    <property type="entry name" value="LysM domain"/>
    <property type="match status" value="5"/>
</dbReference>
<dbReference type="Pfam" id="PF01476">
    <property type="entry name" value="LysM"/>
    <property type="match status" value="5"/>
</dbReference>
<feature type="domain" description="LysM" evidence="7">
    <location>
        <begin position="450"/>
        <end position="496"/>
    </location>
</feature>
<evidence type="ECO:0000313" key="9">
    <source>
        <dbReference type="Proteomes" id="UP001642405"/>
    </source>
</evidence>
<evidence type="ECO:0000256" key="6">
    <source>
        <dbReference type="SAM" id="SignalP"/>
    </source>
</evidence>
<reference evidence="8 9" key="1">
    <citation type="submission" date="2024-01" db="EMBL/GenBank/DDBJ databases">
        <authorList>
            <person name="Allen C."/>
            <person name="Tagirdzhanova G."/>
        </authorList>
    </citation>
    <scope>NUCLEOTIDE SEQUENCE [LARGE SCALE GENOMIC DNA]</scope>
</reference>
<evidence type="ECO:0000256" key="1">
    <source>
        <dbReference type="ARBA" id="ARBA00022669"/>
    </source>
</evidence>
<keyword evidence="9" id="KW-1185">Reference proteome</keyword>
<dbReference type="PROSITE" id="PS51782">
    <property type="entry name" value="LYSM"/>
    <property type="match status" value="5"/>
</dbReference>
<dbReference type="InterPro" id="IPR052210">
    <property type="entry name" value="LysM1-like"/>
</dbReference>